<gene>
    <name evidence="9" type="ORF">LPT13_03220</name>
</gene>
<feature type="transmembrane region" description="Helical" evidence="7">
    <location>
        <begin position="214"/>
        <end position="234"/>
    </location>
</feature>
<feature type="transmembrane region" description="Helical" evidence="7">
    <location>
        <begin position="316"/>
        <end position="334"/>
    </location>
</feature>
<dbReference type="Gene3D" id="1.20.1250.20">
    <property type="entry name" value="MFS general substrate transporter like domains"/>
    <property type="match status" value="2"/>
</dbReference>
<dbReference type="RefSeq" id="WP_242163452.1">
    <property type="nucleotide sequence ID" value="NZ_JAJMLW010000001.1"/>
</dbReference>
<keyword evidence="10" id="KW-1185">Reference proteome</keyword>
<feature type="transmembrane region" description="Helical" evidence="7">
    <location>
        <begin position="388"/>
        <end position="410"/>
    </location>
</feature>
<accession>A0ABS9WES3</accession>
<feature type="domain" description="Major facilitator superfamily (MFS) profile" evidence="8">
    <location>
        <begin position="16"/>
        <end position="415"/>
    </location>
</feature>
<keyword evidence="3" id="KW-1003">Cell membrane</keyword>
<evidence type="ECO:0000256" key="2">
    <source>
        <dbReference type="ARBA" id="ARBA00022448"/>
    </source>
</evidence>
<name>A0ABS9WES3_9ACTN</name>
<evidence type="ECO:0000256" key="7">
    <source>
        <dbReference type="SAM" id="Phobius"/>
    </source>
</evidence>
<feature type="transmembrane region" description="Helical" evidence="7">
    <location>
        <begin position="85"/>
        <end position="103"/>
    </location>
</feature>
<dbReference type="PANTHER" id="PTHR23517:SF3">
    <property type="entry name" value="INTEGRAL MEMBRANE TRANSPORT PROTEIN"/>
    <property type="match status" value="1"/>
</dbReference>
<proteinExistence type="predicted"/>
<feature type="transmembrane region" description="Helical" evidence="7">
    <location>
        <begin position="290"/>
        <end position="310"/>
    </location>
</feature>
<dbReference type="InterPro" id="IPR011701">
    <property type="entry name" value="MFS"/>
</dbReference>
<evidence type="ECO:0000313" key="9">
    <source>
        <dbReference type="EMBL" id="MCI2241362.1"/>
    </source>
</evidence>
<sequence>MATTKTQDGGQKYGVTVQIAALLVITMQYVQSFVTPGLATVRAAYGSLGIDTVMIQQIQGIPSLMAIFGAILVGILERYMKKKHILILAMVLMFAGSLAAFVPETVEGFWLLLATRVVLGLGRGMIFPMASSFIADLFTGKKRDQLMSFKTAIGGISGSIFQIIGGMLAVLSWRYAFIGMLMAVPIALMIIAWLKEPEVKPAGTTADGKKGNPLKSITAISWLIIVVAGIWNIFQFSYMTSISLAIAGVGLGDTGVTGWISSLQTASCAVGALCYGAFLKGRLGGFDLPIAIALEGIGFFILTHVITVPAYAVGTILYGFGFGLLNPALILQLVKVLPREGATLGLSLLAGSQNLFQFFSAPVLAFLAPVLGVAGVKGATGVDSAALANWNVAWMLAVVYFIFVLALILIGKAKAPQLIAGTKQPAAAAVEKMEAHEDDDQQ</sequence>
<evidence type="ECO:0000256" key="3">
    <source>
        <dbReference type="ARBA" id="ARBA00022475"/>
    </source>
</evidence>
<comment type="caution">
    <text evidence="9">The sequence shown here is derived from an EMBL/GenBank/DDBJ whole genome shotgun (WGS) entry which is preliminary data.</text>
</comment>
<dbReference type="PROSITE" id="PS50850">
    <property type="entry name" value="MFS"/>
    <property type="match status" value="1"/>
</dbReference>
<feature type="transmembrane region" description="Helical" evidence="7">
    <location>
        <begin position="175"/>
        <end position="194"/>
    </location>
</feature>
<protein>
    <submittedName>
        <fullName evidence="9">MFS transporter</fullName>
    </submittedName>
</protein>
<feature type="transmembrane region" description="Helical" evidence="7">
    <location>
        <begin position="355"/>
        <end position="376"/>
    </location>
</feature>
<evidence type="ECO:0000259" key="8">
    <source>
        <dbReference type="PROSITE" id="PS50850"/>
    </source>
</evidence>
<dbReference type="PANTHER" id="PTHR23517">
    <property type="entry name" value="RESISTANCE PROTEIN MDTM, PUTATIVE-RELATED-RELATED"/>
    <property type="match status" value="1"/>
</dbReference>
<evidence type="ECO:0000256" key="5">
    <source>
        <dbReference type="ARBA" id="ARBA00022989"/>
    </source>
</evidence>
<feature type="transmembrane region" description="Helical" evidence="7">
    <location>
        <begin position="12"/>
        <end position="34"/>
    </location>
</feature>
<keyword evidence="2" id="KW-0813">Transport</keyword>
<feature type="transmembrane region" description="Helical" evidence="7">
    <location>
        <begin position="54"/>
        <end position="73"/>
    </location>
</feature>
<feature type="transmembrane region" description="Helical" evidence="7">
    <location>
        <begin position="147"/>
        <end position="169"/>
    </location>
</feature>
<organism evidence="9 10">
    <name type="scientific">Adlercreutzia faecimuris</name>
    <dbReference type="NCBI Taxonomy" id="2897341"/>
    <lineage>
        <taxon>Bacteria</taxon>
        <taxon>Bacillati</taxon>
        <taxon>Actinomycetota</taxon>
        <taxon>Coriobacteriia</taxon>
        <taxon>Eggerthellales</taxon>
        <taxon>Eggerthellaceae</taxon>
        <taxon>Adlercreutzia</taxon>
    </lineage>
</organism>
<comment type="subcellular location">
    <subcellularLocation>
        <location evidence="1">Cell membrane</location>
        <topology evidence="1">Multi-pass membrane protein</topology>
    </subcellularLocation>
</comment>
<evidence type="ECO:0000313" key="10">
    <source>
        <dbReference type="Proteomes" id="UP001430755"/>
    </source>
</evidence>
<evidence type="ECO:0000256" key="4">
    <source>
        <dbReference type="ARBA" id="ARBA00022692"/>
    </source>
</evidence>
<dbReference type="InterPro" id="IPR036259">
    <property type="entry name" value="MFS_trans_sf"/>
</dbReference>
<dbReference type="EMBL" id="JAJMLW010000001">
    <property type="protein sequence ID" value="MCI2241362.1"/>
    <property type="molecule type" value="Genomic_DNA"/>
</dbReference>
<evidence type="ECO:0000256" key="1">
    <source>
        <dbReference type="ARBA" id="ARBA00004651"/>
    </source>
</evidence>
<dbReference type="Proteomes" id="UP001430755">
    <property type="component" value="Unassembled WGS sequence"/>
</dbReference>
<keyword evidence="5 7" id="KW-1133">Transmembrane helix</keyword>
<feature type="transmembrane region" description="Helical" evidence="7">
    <location>
        <begin position="109"/>
        <end position="135"/>
    </location>
</feature>
<keyword evidence="6 7" id="KW-0472">Membrane</keyword>
<dbReference type="InterPro" id="IPR020846">
    <property type="entry name" value="MFS_dom"/>
</dbReference>
<evidence type="ECO:0000256" key="6">
    <source>
        <dbReference type="ARBA" id="ARBA00023136"/>
    </source>
</evidence>
<dbReference type="SUPFAM" id="SSF103473">
    <property type="entry name" value="MFS general substrate transporter"/>
    <property type="match status" value="1"/>
</dbReference>
<dbReference type="InterPro" id="IPR050171">
    <property type="entry name" value="MFS_Transporters"/>
</dbReference>
<feature type="transmembrane region" description="Helical" evidence="7">
    <location>
        <begin position="259"/>
        <end position="278"/>
    </location>
</feature>
<keyword evidence="4 7" id="KW-0812">Transmembrane</keyword>
<dbReference type="Pfam" id="PF07690">
    <property type="entry name" value="MFS_1"/>
    <property type="match status" value="1"/>
</dbReference>
<reference evidence="9" key="1">
    <citation type="submission" date="2021-11" db="EMBL/GenBank/DDBJ databases">
        <title>A Novel Adlercreutzia Species, isolated from a Allomyrina dichotoma larva feces.</title>
        <authorList>
            <person name="Suh M.K."/>
        </authorList>
    </citation>
    <scope>NUCLEOTIDE SEQUENCE</scope>
    <source>
        <strain evidence="9">JBNU-10</strain>
    </source>
</reference>